<dbReference type="STRING" id="320787.CA2015_3269"/>
<evidence type="ECO:0000256" key="2">
    <source>
        <dbReference type="ARBA" id="ARBA00022723"/>
    </source>
</evidence>
<dbReference type="PROSITE" id="PS00149">
    <property type="entry name" value="SULFATASE_2"/>
    <property type="match status" value="1"/>
</dbReference>
<accession>A0A0H4PWA2</accession>
<gene>
    <name evidence="7" type="ORF">CA2015_3269</name>
</gene>
<evidence type="ECO:0000259" key="6">
    <source>
        <dbReference type="Pfam" id="PF00884"/>
    </source>
</evidence>
<keyword evidence="2" id="KW-0479">Metal-binding</keyword>
<dbReference type="InterPro" id="IPR000917">
    <property type="entry name" value="Sulfatase_N"/>
</dbReference>
<dbReference type="InterPro" id="IPR017850">
    <property type="entry name" value="Alkaline_phosphatase_core_sf"/>
</dbReference>
<dbReference type="PROSITE" id="PS51257">
    <property type="entry name" value="PROKAR_LIPOPROTEIN"/>
    <property type="match status" value="1"/>
</dbReference>
<comment type="similarity">
    <text evidence="1">Belongs to the sulfatase family.</text>
</comment>
<proteinExistence type="inferred from homology"/>
<dbReference type="SUPFAM" id="SSF53649">
    <property type="entry name" value="Alkaline phosphatase-like"/>
    <property type="match status" value="1"/>
</dbReference>
<keyword evidence="5" id="KW-0732">Signal</keyword>
<dbReference type="PANTHER" id="PTHR42693:SF53">
    <property type="entry name" value="ENDO-4-O-SULFATASE"/>
    <property type="match status" value="1"/>
</dbReference>
<dbReference type="CDD" id="cd16026">
    <property type="entry name" value="GALNS_like"/>
    <property type="match status" value="1"/>
</dbReference>
<evidence type="ECO:0000256" key="5">
    <source>
        <dbReference type="SAM" id="SignalP"/>
    </source>
</evidence>
<dbReference type="InterPro" id="IPR024607">
    <property type="entry name" value="Sulfatase_CS"/>
</dbReference>
<dbReference type="Gene3D" id="3.30.1120.10">
    <property type="match status" value="1"/>
</dbReference>
<name>A0A0H4PWA2_9BACT</name>
<dbReference type="Pfam" id="PF00884">
    <property type="entry name" value="Sulfatase"/>
    <property type="match status" value="1"/>
</dbReference>
<dbReference type="EMBL" id="CP012040">
    <property type="protein sequence ID" value="AKP52662.1"/>
    <property type="molecule type" value="Genomic_DNA"/>
</dbReference>
<keyword evidence="3" id="KW-0378">Hydrolase</keyword>
<evidence type="ECO:0000256" key="4">
    <source>
        <dbReference type="ARBA" id="ARBA00022837"/>
    </source>
</evidence>
<dbReference type="OrthoDB" id="9764377at2"/>
<dbReference type="Gene3D" id="3.40.720.10">
    <property type="entry name" value="Alkaline Phosphatase, subunit A"/>
    <property type="match status" value="1"/>
</dbReference>
<keyword evidence="8" id="KW-1185">Reference proteome</keyword>
<feature type="domain" description="Sulfatase N-terminal" evidence="6">
    <location>
        <begin position="37"/>
        <end position="338"/>
    </location>
</feature>
<feature type="signal peptide" evidence="5">
    <location>
        <begin position="1"/>
        <end position="29"/>
    </location>
</feature>
<evidence type="ECO:0000256" key="1">
    <source>
        <dbReference type="ARBA" id="ARBA00008779"/>
    </source>
</evidence>
<dbReference type="PANTHER" id="PTHR42693">
    <property type="entry name" value="ARYLSULFATASE FAMILY MEMBER"/>
    <property type="match status" value="1"/>
</dbReference>
<reference evidence="7 8" key="1">
    <citation type="submission" date="2015-07" db="EMBL/GenBank/DDBJ databases">
        <authorList>
            <person name="Kim K.M."/>
        </authorList>
    </citation>
    <scope>NUCLEOTIDE SEQUENCE [LARGE SCALE GENOMIC DNA]</scope>
    <source>
        <strain evidence="7 8">KCTC 12363</strain>
    </source>
</reference>
<organism evidence="7 8">
    <name type="scientific">Cyclobacterium amurskyense</name>
    <dbReference type="NCBI Taxonomy" id="320787"/>
    <lineage>
        <taxon>Bacteria</taxon>
        <taxon>Pseudomonadati</taxon>
        <taxon>Bacteroidota</taxon>
        <taxon>Cytophagia</taxon>
        <taxon>Cytophagales</taxon>
        <taxon>Cyclobacteriaceae</taxon>
        <taxon>Cyclobacterium</taxon>
    </lineage>
</organism>
<dbReference type="Proteomes" id="UP000036520">
    <property type="component" value="Chromosome"/>
</dbReference>
<protein>
    <submittedName>
        <fullName evidence="7">Arylsulfatase</fullName>
    </submittedName>
</protein>
<evidence type="ECO:0000313" key="7">
    <source>
        <dbReference type="EMBL" id="AKP52662.1"/>
    </source>
</evidence>
<evidence type="ECO:0000313" key="8">
    <source>
        <dbReference type="Proteomes" id="UP000036520"/>
    </source>
</evidence>
<dbReference type="GO" id="GO:0046872">
    <property type="term" value="F:metal ion binding"/>
    <property type="evidence" value="ECO:0007669"/>
    <property type="project" value="UniProtKB-KW"/>
</dbReference>
<dbReference type="GO" id="GO:0004065">
    <property type="term" value="F:arylsulfatase activity"/>
    <property type="evidence" value="ECO:0007669"/>
    <property type="project" value="TreeGrafter"/>
</dbReference>
<keyword evidence="4" id="KW-0106">Calcium</keyword>
<dbReference type="PATRIC" id="fig|320787.5.peg.3570"/>
<dbReference type="KEGG" id="camu:CA2015_3269"/>
<evidence type="ECO:0000256" key="3">
    <source>
        <dbReference type="ARBA" id="ARBA00022801"/>
    </source>
</evidence>
<dbReference type="InterPro" id="IPR050738">
    <property type="entry name" value="Sulfatase"/>
</dbReference>
<feature type="chain" id="PRO_5005208905" evidence="5">
    <location>
        <begin position="30"/>
        <end position="446"/>
    </location>
</feature>
<sequence>MNFMKINVRLYWPTMLVFLLVSISSCTQKDNTTESQPNIIIFFTDDQGYADLGTYGAEGFETPNLDQLAAEGIRFTNFYVPATVCTPSRAGLLTGRYPKRSNLHEAVLFPFSEGGLSPDEYTMAEMLKEGGYTTSCIGKWHLGHKEAFMPNNQGFDEFYGVPYSNDMDNYYYKDIDFQSPPLPFYRNTELIESGPDQQYLTKKYTEEAVKQIKNRGQKPFFIYLAHNMPHTPLFASPAFKGKSKHGLYGDVIMELDWSAGEIIKTLKEEGIYENTIFIFTSDNGPAKGSAKPLRGKKAQTWEGGQRVPAIITWPSKIPKGKVSDEFVNTLDLFPTLAKISSSKIPSELQLDGIDISEFLLDPDAKTLAERPFYFYARNGELEAIRLGEWKLHLKKSIGWNEKSEGEFQAALYNLNLDIGEKDNVATHHPEIVTKLSELATAFDAKL</sequence>
<dbReference type="RefSeq" id="WP_053086694.1">
    <property type="nucleotide sequence ID" value="NZ_CP012040.1"/>
</dbReference>
<dbReference type="AlphaFoldDB" id="A0A0H4PWA2"/>